<comment type="caution">
    <text evidence="1">The sequence shown here is derived from an EMBL/GenBank/DDBJ whole genome shotgun (WGS) entry which is preliminary data.</text>
</comment>
<reference evidence="1 2" key="1">
    <citation type="journal article" date="2017" name="Water Res.">
        <title>Discovery and metagenomic analysis of an anammox bacterial enrichment related to Candidatus "Brocadia caroliniensis" in a full-scale glycerol-fed nitritation-denitritation separate centrate treatment process.</title>
        <authorList>
            <person name="Park H."/>
            <person name="Brotto A.C."/>
            <person name="van Loosdrecht M.C."/>
            <person name="Chandran K."/>
        </authorList>
    </citation>
    <scope>NUCLEOTIDE SEQUENCE [LARGE SCALE GENOMIC DNA]</scope>
    <source>
        <strain evidence="1">26THWARD</strain>
    </source>
</reference>
<protein>
    <submittedName>
        <fullName evidence="1">Uncharacterized protein</fullName>
    </submittedName>
</protein>
<dbReference type="EMBL" id="AYTS01000035">
    <property type="protein sequence ID" value="OOP57280.1"/>
    <property type="molecule type" value="Genomic_DNA"/>
</dbReference>
<gene>
    <name evidence="1" type="ORF">AYP45_03700</name>
</gene>
<proteinExistence type="predicted"/>
<name>A0A1V4AVY8_9BACT</name>
<accession>A0A1V4AVY8</accession>
<evidence type="ECO:0000313" key="1">
    <source>
        <dbReference type="EMBL" id="OOP57280.1"/>
    </source>
</evidence>
<organism evidence="1 2">
    <name type="scientific">Candidatus Brocadia carolinensis</name>
    <dbReference type="NCBI Taxonomy" id="1004156"/>
    <lineage>
        <taxon>Bacteria</taxon>
        <taxon>Pseudomonadati</taxon>
        <taxon>Planctomycetota</taxon>
        <taxon>Candidatus Brocadiia</taxon>
        <taxon>Candidatus Brocadiales</taxon>
        <taxon>Candidatus Brocadiaceae</taxon>
        <taxon>Candidatus Brocadia</taxon>
    </lineage>
</organism>
<dbReference type="AlphaFoldDB" id="A0A1V4AVY8"/>
<evidence type="ECO:0000313" key="2">
    <source>
        <dbReference type="Proteomes" id="UP000189681"/>
    </source>
</evidence>
<dbReference type="Proteomes" id="UP000189681">
    <property type="component" value="Unassembled WGS sequence"/>
</dbReference>
<sequence>MEQEQQADEKALDPTGAAQEVVDNTRRIAHLKVLFIAVKIANQSNTHVVKYPQHDLRASRHFRFMVTGHP</sequence>